<dbReference type="Pfam" id="PF08546">
    <property type="entry name" value="ApbA_C"/>
    <property type="match status" value="1"/>
</dbReference>
<comment type="caution">
    <text evidence="9">The sequence shown here is derived from an EMBL/GenBank/DDBJ whole genome shotgun (WGS) entry which is preliminary data.</text>
</comment>
<evidence type="ECO:0000259" key="8">
    <source>
        <dbReference type="Pfam" id="PF08546"/>
    </source>
</evidence>
<dbReference type="RefSeq" id="XP_056515881.1">
    <property type="nucleotide sequence ID" value="XM_056651031.1"/>
</dbReference>
<dbReference type="InterPro" id="IPR003710">
    <property type="entry name" value="ApbA"/>
</dbReference>
<evidence type="ECO:0000256" key="3">
    <source>
        <dbReference type="ARBA" id="ARBA00022857"/>
    </source>
</evidence>
<gene>
    <name evidence="9" type="ORF">NUU61_000447</name>
</gene>
<dbReference type="GO" id="GO:0050661">
    <property type="term" value="F:NADP binding"/>
    <property type="evidence" value="ECO:0007669"/>
    <property type="project" value="TreeGrafter"/>
</dbReference>
<feature type="domain" description="Ketopantoate reductase N-terminal" evidence="7">
    <location>
        <begin position="31"/>
        <end position="220"/>
    </location>
</feature>
<evidence type="ECO:0000256" key="2">
    <source>
        <dbReference type="ARBA" id="ARBA00013014"/>
    </source>
</evidence>
<dbReference type="PANTHER" id="PTHR43765:SF2">
    <property type="entry name" value="2-DEHYDROPANTOATE 2-REDUCTASE"/>
    <property type="match status" value="1"/>
</dbReference>
<dbReference type="SUPFAM" id="SSF51735">
    <property type="entry name" value="NAD(P)-binding Rossmann-fold domains"/>
    <property type="match status" value="1"/>
</dbReference>
<dbReference type="InterPro" id="IPR013328">
    <property type="entry name" value="6PGD_dom2"/>
</dbReference>
<dbReference type="AlphaFoldDB" id="A0A9W9KR28"/>
<dbReference type="GO" id="GO:0008677">
    <property type="term" value="F:2-dehydropantoate 2-reductase activity"/>
    <property type="evidence" value="ECO:0007669"/>
    <property type="project" value="UniProtKB-EC"/>
</dbReference>
<dbReference type="GO" id="GO:0005739">
    <property type="term" value="C:mitochondrion"/>
    <property type="evidence" value="ECO:0007669"/>
    <property type="project" value="TreeGrafter"/>
</dbReference>
<evidence type="ECO:0000256" key="1">
    <source>
        <dbReference type="ARBA" id="ARBA00007870"/>
    </source>
</evidence>
<evidence type="ECO:0000256" key="4">
    <source>
        <dbReference type="ARBA" id="ARBA00023002"/>
    </source>
</evidence>
<dbReference type="FunFam" id="1.10.1040.10:FF:000038">
    <property type="entry name" value="Probable 2-dehydropantoate 2-reductase"/>
    <property type="match status" value="1"/>
</dbReference>
<dbReference type="EMBL" id="JAPMSZ010000001">
    <property type="protein sequence ID" value="KAJ5114688.1"/>
    <property type="molecule type" value="Genomic_DNA"/>
</dbReference>
<dbReference type="GeneID" id="81390199"/>
<reference evidence="9" key="1">
    <citation type="submission" date="2022-11" db="EMBL/GenBank/DDBJ databases">
        <authorList>
            <person name="Petersen C."/>
        </authorList>
    </citation>
    <scope>NUCLEOTIDE SEQUENCE</scope>
    <source>
        <strain evidence="9">IBT 34128</strain>
    </source>
</reference>
<evidence type="ECO:0000313" key="10">
    <source>
        <dbReference type="Proteomes" id="UP001141434"/>
    </source>
</evidence>
<dbReference type="NCBIfam" id="TIGR00745">
    <property type="entry name" value="apbA_panE"/>
    <property type="match status" value="1"/>
</dbReference>
<evidence type="ECO:0000256" key="6">
    <source>
        <dbReference type="SAM" id="MobiDB-lite"/>
    </source>
</evidence>
<keyword evidence="4" id="KW-0560">Oxidoreductase</keyword>
<dbReference type="InterPro" id="IPR013752">
    <property type="entry name" value="KPA_reductase"/>
</dbReference>
<evidence type="ECO:0000313" key="9">
    <source>
        <dbReference type="EMBL" id="KAJ5114688.1"/>
    </source>
</evidence>
<dbReference type="InterPro" id="IPR036291">
    <property type="entry name" value="NAD(P)-bd_dom_sf"/>
</dbReference>
<dbReference type="SUPFAM" id="SSF48179">
    <property type="entry name" value="6-phosphogluconate dehydrogenase C-terminal domain-like"/>
    <property type="match status" value="1"/>
</dbReference>
<proteinExistence type="inferred from homology"/>
<dbReference type="EC" id="1.1.1.169" evidence="2"/>
<keyword evidence="10" id="KW-1185">Reference proteome</keyword>
<dbReference type="Proteomes" id="UP001141434">
    <property type="component" value="Unassembled WGS sequence"/>
</dbReference>
<dbReference type="InterPro" id="IPR008927">
    <property type="entry name" value="6-PGluconate_DH-like_C_sf"/>
</dbReference>
<evidence type="ECO:0000256" key="5">
    <source>
        <dbReference type="ARBA" id="ARBA00032024"/>
    </source>
</evidence>
<evidence type="ECO:0000259" key="7">
    <source>
        <dbReference type="Pfam" id="PF02558"/>
    </source>
</evidence>
<dbReference type="InterPro" id="IPR013332">
    <property type="entry name" value="KPR_N"/>
</dbReference>
<sequence>MGGVTRYLSTWMQDVDDVSRETKTPRLSGRVHILGMGNVGTFVAHSLAARQSPPPITLLLHKPEFYEEFRKKKECLVVNTNGLDDIKSGFDVNVLDNGVWYSPPSSRDMTDRAASEQGPAELQETAQAQEDEEPIECLIVCTKANVTQAAVRTVSHRLTPNSTVLLIQNGMGVFDEINRWIFPDPKKRPHYMMGIFSHGLTKKSTLHVSHMGVGTTILSPMVANNTPVAAAENDTHWAATTKYLLRLMTLTPPLVAVAETPAGLLQYQLEKLAVNSIINPLTALSGCANGELLYIFSYTRVIRLLLFEISAVICALPELQGIPGVEDRFAPERLRRRVVNVAYTTAKNRSSMLQDFQSKKATEIDYFNGYIVRRGEELGIKCVLNYMIKHLVNSQLAVLRRREDSAIPIDIDNIVLHNLEGEEELGQLEGEEFLQDETQEHNKESSQGRIPQ</sequence>
<protein>
    <recommendedName>
        <fullName evidence="2">2-dehydropantoate 2-reductase</fullName>
        <ecNumber evidence="2">1.1.1.169</ecNumber>
    </recommendedName>
    <alternativeName>
        <fullName evidence="5">Ketopantoate reductase</fullName>
    </alternativeName>
</protein>
<dbReference type="InterPro" id="IPR050838">
    <property type="entry name" value="Ketopantoate_reductase"/>
</dbReference>
<dbReference type="Gene3D" id="3.40.50.720">
    <property type="entry name" value="NAD(P)-binding Rossmann-like Domain"/>
    <property type="match status" value="1"/>
</dbReference>
<dbReference type="Gene3D" id="1.10.1040.10">
    <property type="entry name" value="N-(1-d-carboxylethyl)-l-norvaline Dehydrogenase, domain 2"/>
    <property type="match status" value="1"/>
</dbReference>
<feature type="region of interest" description="Disordered" evidence="6">
    <location>
        <begin position="433"/>
        <end position="452"/>
    </location>
</feature>
<dbReference type="GO" id="GO:0015940">
    <property type="term" value="P:pantothenate biosynthetic process"/>
    <property type="evidence" value="ECO:0007669"/>
    <property type="project" value="InterPro"/>
</dbReference>
<dbReference type="Pfam" id="PF02558">
    <property type="entry name" value="ApbA"/>
    <property type="match status" value="1"/>
</dbReference>
<organism evidence="9 10">
    <name type="scientific">Penicillium alfredii</name>
    <dbReference type="NCBI Taxonomy" id="1506179"/>
    <lineage>
        <taxon>Eukaryota</taxon>
        <taxon>Fungi</taxon>
        <taxon>Dikarya</taxon>
        <taxon>Ascomycota</taxon>
        <taxon>Pezizomycotina</taxon>
        <taxon>Eurotiomycetes</taxon>
        <taxon>Eurotiomycetidae</taxon>
        <taxon>Eurotiales</taxon>
        <taxon>Aspergillaceae</taxon>
        <taxon>Penicillium</taxon>
    </lineage>
</organism>
<feature type="domain" description="Ketopantoate reductase C-terminal" evidence="8">
    <location>
        <begin position="265"/>
        <end position="393"/>
    </location>
</feature>
<dbReference type="PANTHER" id="PTHR43765">
    <property type="entry name" value="2-DEHYDROPANTOATE 2-REDUCTASE-RELATED"/>
    <property type="match status" value="1"/>
</dbReference>
<reference evidence="9" key="2">
    <citation type="journal article" date="2023" name="IMA Fungus">
        <title>Comparative genomic study of the Penicillium genus elucidates a diverse pangenome and 15 lateral gene transfer events.</title>
        <authorList>
            <person name="Petersen C."/>
            <person name="Sorensen T."/>
            <person name="Nielsen M.R."/>
            <person name="Sondergaard T.E."/>
            <person name="Sorensen J.L."/>
            <person name="Fitzpatrick D.A."/>
            <person name="Frisvad J.C."/>
            <person name="Nielsen K.L."/>
        </authorList>
    </citation>
    <scope>NUCLEOTIDE SEQUENCE</scope>
    <source>
        <strain evidence="9">IBT 34128</strain>
    </source>
</reference>
<dbReference type="OrthoDB" id="73846at2759"/>
<accession>A0A9W9KR28</accession>
<name>A0A9W9KR28_9EURO</name>
<comment type="similarity">
    <text evidence="1">Belongs to the ketopantoate reductase family.</text>
</comment>
<keyword evidence="3" id="KW-0521">NADP</keyword>